<comment type="caution">
    <text evidence="3">The sequence shown here is derived from an EMBL/GenBank/DDBJ whole genome shotgun (WGS) entry which is preliminary data.</text>
</comment>
<evidence type="ECO:0000259" key="2">
    <source>
        <dbReference type="Pfam" id="PF01636"/>
    </source>
</evidence>
<comment type="similarity">
    <text evidence="1">Belongs to the pseudomonas-type ThrB family.</text>
</comment>
<dbReference type="Gene3D" id="3.90.1200.10">
    <property type="match status" value="1"/>
</dbReference>
<dbReference type="RefSeq" id="WP_201375460.1">
    <property type="nucleotide sequence ID" value="NZ_BNJG01000003.1"/>
</dbReference>
<keyword evidence="4" id="KW-1185">Reference proteome</keyword>
<sequence>MLFENEFMGLNHDEICAIWNIPPLVSVQKPLSGTIHNVFLLITREAKYVLRIYSYPPEKRFRIVNEHAIARYVQSHHLPAIAPLPFSSNHETFLERDGHFYALYPFAQGEQFSRALLNSNQSDVGEIISAMGRSLAEVHLALSSYYLPTPRPLSLVVNREQTLAKIEALETAISIRKVLDDLDQQVLGALRERKQYLLTAKDVDVSALNALPWQSLHGDFQETNLFFSHGRVSALIDWDQACSGPRAWELLRTLHYVFALDPSRCQRFLNAYQQVFPLPMEELHLTATIYGWVQANNLWGWRSYYLDNNQSLRQFLSMSDSQPFMVRWAKLAKMLW</sequence>
<dbReference type="PANTHER" id="PTHR21064:SF6">
    <property type="entry name" value="AMINOGLYCOSIDE PHOSPHOTRANSFERASE DOMAIN-CONTAINING PROTEIN"/>
    <property type="match status" value="1"/>
</dbReference>
<evidence type="ECO:0000256" key="1">
    <source>
        <dbReference type="ARBA" id="ARBA00038240"/>
    </source>
</evidence>
<evidence type="ECO:0000313" key="4">
    <source>
        <dbReference type="Proteomes" id="UP000654345"/>
    </source>
</evidence>
<evidence type="ECO:0000313" key="3">
    <source>
        <dbReference type="EMBL" id="GHO59259.1"/>
    </source>
</evidence>
<name>A0ABQ3V303_9CHLR</name>
<proteinExistence type="inferred from homology"/>
<dbReference type="SUPFAM" id="SSF56112">
    <property type="entry name" value="Protein kinase-like (PK-like)"/>
    <property type="match status" value="1"/>
</dbReference>
<dbReference type="EMBL" id="BNJG01000003">
    <property type="protein sequence ID" value="GHO59259.1"/>
    <property type="molecule type" value="Genomic_DNA"/>
</dbReference>
<protein>
    <recommendedName>
        <fullName evidence="2">Aminoglycoside phosphotransferase domain-containing protein</fullName>
    </recommendedName>
</protein>
<dbReference type="PANTHER" id="PTHR21064">
    <property type="entry name" value="AMINOGLYCOSIDE PHOSPHOTRANSFERASE DOMAIN-CONTAINING PROTEIN-RELATED"/>
    <property type="match status" value="1"/>
</dbReference>
<reference evidence="3 4" key="1">
    <citation type="journal article" date="2021" name="Int. J. Syst. Evol. Microbiol.">
        <title>Reticulibacter mediterranei gen. nov., sp. nov., within the new family Reticulibacteraceae fam. nov., and Ktedonospora formicarum gen. nov., sp. nov., Ktedonobacter robiniae sp. nov., Dictyobacter formicarum sp. nov. and Dictyobacter arantiisoli sp. nov., belonging to the class Ktedonobacteria.</title>
        <authorList>
            <person name="Yabe S."/>
            <person name="Zheng Y."/>
            <person name="Wang C.M."/>
            <person name="Sakai Y."/>
            <person name="Abe K."/>
            <person name="Yokota A."/>
            <person name="Donadio S."/>
            <person name="Cavaletti L."/>
            <person name="Monciardini P."/>
        </authorList>
    </citation>
    <scope>NUCLEOTIDE SEQUENCE [LARGE SCALE GENOMIC DNA]</scope>
    <source>
        <strain evidence="3 4">SOSP1-30</strain>
    </source>
</reference>
<feature type="domain" description="Aminoglycoside phosphotransferase" evidence="2">
    <location>
        <begin position="29"/>
        <end position="274"/>
    </location>
</feature>
<dbReference type="InterPro" id="IPR050249">
    <property type="entry name" value="Pseudomonas-type_ThrB"/>
</dbReference>
<dbReference type="Pfam" id="PF01636">
    <property type="entry name" value="APH"/>
    <property type="match status" value="1"/>
</dbReference>
<dbReference type="InterPro" id="IPR002575">
    <property type="entry name" value="Aminoglycoside_PTrfase"/>
</dbReference>
<dbReference type="Gene3D" id="3.30.200.20">
    <property type="entry name" value="Phosphorylase Kinase, domain 1"/>
    <property type="match status" value="1"/>
</dbReference>
<organism evidence="3 4">
    <name type="scientific">Ktedonobacter robiniae</name>
    <dbReference type="NCBI Taxonomy" id="2778365"/>
    <lineage>
        <taxon>Bacteria</taxon>
        <taxon>Bacillati</taxon>
        <taxon>Chloroflexota</taxon>
        <taxon>Ktedonobacteria</taxon>
        <taxon>Ktedonobacterales</taxon>
        <taxon>Ktedonobacteraceae</taxon>
        <taxon>Ktedonobacter</taxon>
    </lineage>
</organism>
<accession>A0ABQ3V303</accession>
<dbReference type="Proteomes" id="UP000654345">
    <property type="component" value="Unassembled WGS sequence"/>
</dbReference>
<gene>
    <name evidence="3" type="ORF">KSB_77340</name>
</gene>
<dbReference type="InterPro" id="IPR011009">
    <property type="entry name" value="Kinase-like_dom_sf"/>
</dbReference>